<keyword evidence="1" id="KW-0812">Transmembrane</keyword>
<name>A0ABU4MLC9_9ACTN</name>
<evidence type="ECO:0000256" key="1">
    <source>
        <dbReference type="SAM" id="Phobius"/>
    </source>
</evidence>
<dbReference type="Proteomes" id="UP001282474">
    <property type="component" value="Unassembled WGS sequence"/>
</dbReference>
<keyword evidence="1" id="KW-0472">Membrane</keyword>
<gene>
    <name evidence="2" type="ORF">PV383_08790</name>
</gene>
<reference evidence="2 3" key="1">
    <citation type="journal article" date="2023" name="Microb. Genom.">
        <title>Mesoterricola silvestris gen. nov., sp. nov., Mesoterricola sediminis sp. nov., Geothrix oryzae sp. nov., Geothrix edaphica sp. nov., Geothrix rubra sp. nov., and Geothrix limicola sp. nov., six novel members of Acidobacteriota isolated from soils.</title>
        <authorList>
            <person name="Weisberg A.J."/>
            <person name="Pearce E."/>
            <person name="Kramer C.G."/>
            <person name="Chang J.H."/>
            <person name="Clarke C.R."/>
        </authorList>
    </citation>
    <scope>NUCLEOTIDE SEQUENCE [LARGE SCALE GENOMIC DNA]</scope>
    <source>
        <strain evidence="2 3">NE20-4-1</strain>
    </source>
</reference>
<sequence>MPLFLLGLLLGGISGGVTYGLTAEGQIGAIVGAAAAVLTWLGCAAVIFVDD</sequence>
<evidence type="ECO:0008006" key="4">
    <source>
        <dbReference type="Google" id="ProtNLM"/>
    </source>
</evidence>
<keyword evidence="3" id="KW-1185">Reference proteome</keyword>
<dbReference type="RefSeq" id="WP_193383383.1">
    <property type="nucleotide sequence ID" value="NZ_JABXWI010000001.1"/>
</dbReference>
<proteinExistence type="predicted"/>
<evidence type="ECO:0000313" key="3">
    <source>
        <dbReference type="Proteomes" id="UP001282474"/>
    </source>
</evidence>
<feature type="transmembrane region" description="Helical" evidence="1">
    <location>
        <begin position="25"/>
        <end position="49"/>
    </location>
</feature>
<evidence type="ECO:0000313" key="2">
    <source>
        <dbReference type="EMBL" id="MDX3037264.1"/>
    </source>
</evidence>
<dbReference type="EMBL" id="JARAWJ010000005">
    <property type="protein sequence ID" value="MDX3037264.1"/>
    <property type="molecule type" value="Genomic_DNA"/>
</dbReference>
<comment type="caution">
    <text evidence="2">The sequence shown here is derived from an EMBL/GenBank/DDBJ whole genome shotgun (WGS) entry which is preliminary data.</text>
</comment>
<protein>
    <recommendedName>
        <fullName evidence="4">Integral membrane protein</fullName>
    </recommendedName>
</protein>
<keyword evidence="1" id="KW-1133">Transmembrane helix</keyword>
<accession>A0ABU4MLC9</accession>
<organism evidence="2 3">
    <name type="scientific">Streptomyces caniscabiei</name>
    <dbReference type="NCBI Taxonomy" id="2746961"/>
    <lineage>
        <taxon>Bacteria</taxon>
        <taxon>Bacillati</taxon>
        <taxon>Actinomycetota</taxon>
        <taxon>Actinomycetes</taxon>
        <taxon>Kitasatosporales</taxon>
        <taxon>Streptomycetaceae</taxon>
        <taxon>Streptomyces</taxon>
    </lineage>
</organism>